<comment type="caution">
    <text evidence="2">The sequence shown here is derived from an EMBL/GenBank/DDBJ whole genome shotgun (WGS) entry which is preliminary data.</text>
</comment>
<feature type="compositionally biased region" description="Low complexity" evidence="1">
    <location>
        <begin position="46"/>
        <end position="58"/>
    </location>
</feature>
<feature type="region of interest" description="Disordered" evidence="1">
    <location>
        <begin position="1"/>
        <end position="67"/>
    </location>
</feature>
<proteinExistence type="predicted"/>
<dbReference type="AlphaFoldDB" id="A0A016W4Y1"/>
<feature type="compositionally biased region" description="Basic and acidic residues" evidence="1">
    <location>
        <begin position="35"/>
        <end position="45"/>
    </location>
</feature>
<organism evidence="2 3">
    <name type="scientific">Ancylostoma ceylanicum</name>
    <dbReference type="NCBI Taxonomy" id="53326"/>
    <lineage>
        <taxon>Eukaryota</taxon>
        <taxon>Metazoa</taxon>
        <taxon>Ecdysozoa</taxon>
        <taxon>Nematoda</taxon>
        <taxon>Chromadorea</taxon>
        <taxon>Rhabditida</taxon>
        <taxon>Rhabditina</taxon>
        <taxon>Rhabditomorpha</taxon>
        <taxon>Strongyloidea</taxon>
        <taxon>Ancylostomatidae</taxon>
        <taxon>Ancylostomatinae</taxon>
        <taxon>Ancylostoma</taxon>
    </lineage>
</organism>
<keyword evidence="3" id="KW-1185">Reference proteome</keyword>
<gene>
    <name evidence="2" type="primary">Acey_s0001.g379</name>
    <name evidence="2" type="ORF">Y032_0001g379</name>
</gene>
<sequence length="67" mass="7914">MDVQRPGRYGRRVAPRSPEGRRESAGEGEDEHQQEEEKVWEKEKTNTNNNTNEPPWNTSESEWVFIK</sequence>
<name>A0A016W4Y1_9BILA</name>
<evidence type="ECO:0000256" key="1">
    <source>
        <dbReference type="SAM" id="MobiDB-lite"/>
    </source>
</evidence>
<evidence type="ECO:0000313" key="2">
    <source>
        <dbReference type="EMBL" id="EYC34362.1"/>
    </source>
</evidence>
<dbReference type="Proteomes" id="UP000024635">
    <property type="component" value="Unassembled WGS sequence"/>
</dbReference>
<dbReference type="EMBL" id="JARK01001337">
    <property type="protein sequence ID" value="EYC34362.1"/>
    <property type="molecule type" value="Genomic_DNA"/>
</dbReference>
<accession>A0A016W4Y1</accession>
<protein>
    <submittedName>
        <fullName evidence="2">Uncharacterized protein</fullName>
    </submittedName>
</protein>
<reference evidence="3" key="1">
    <citation type="journal article" date="2015" name="Nat. Genet.">
        <title>The genome and transcriptome of the zoonotic hookworm Ancylostoma ceylanicum identify infection-specific gene families.</title>
        <authorList>
            <person name="Schwarz E.M."/>
            <person name="Hu Y."/>
            <person name="Antoshechkin I."/>
            <person name="Miller M.M."/>
            <person name="Sternberg P.W."/>
            <person name="Aroian R.V."/>
        </authorList>
    </citation>
    <scope>NUCLEOTIDE SEQUENCE</scope>
    <source>
        <strain evidence="3">HY135</strain>
    </source>
</reference>
<evidence type="ECO:0000313" key="3">
    <source>
        <dbReference type="Proteomes" id="UP000024635"/>
    </source>
</evidence>